<dbReference type="Proteomes" id="UP001172386">
    <property type="component" value="Unassembled WGS sequence"/>
</dbReference>
<dbReference type="EMBL" id="JAPDRQ010000063">
    <property type="protein sequence ID" value="KAJ9657513.1"/>
    <property type="molecule type" value="Genomic_DNA"/>
</dbReference>
<gene>
    <name evidence="1" type="ORF">H2198_004274</name>
</gene>
<comment type="caution">
    <text evidence="1">The sequence shown here is derived from an EMBL/GenBank/DDBJ whole genome shotgun (WGS) entry which is preliminary data.</text>
</comment>
<keyword evidence="2" id="KW-1185">Reference proteome</keyword>
<reference evidence="1" key="1">
    <citation type="submission" date="2022-10" db="EMBL/GenBank/DDBJ databases">
        <title>Culturing micro-colonial fungi from biological soil crusts in the Mojave desert and describing Neophaeococcomyces mojavensis, and introducing the new genera and species Taxawa tesnikishii.</title>
        <authorList>
            <person name="Kurbessoian T."/>
            <person name="Stajich J.E."/>
        </authorList>
    </citation>
    <scope>NUCLEOTIDE SEQUENCE</scope>
    <source>
        <strain evidence="1">JES_112</strain>
    </source>
</reference>
<accession>A0ACC3A918</accession>
<name>A0ACC3A918_9EURO</name>
<organism evidence="1 2">
    <name type="scientific">Neophaeococcomyces mojaviensis</name>
    <dbReference type="NCBI Taxonomy" id="3383035"/>
    <lineage>
        <taxon>Eukaryota</taxon>
        <taxon>Fungi</taxon>
        <taxon>Dikarya</taxon>
        <taxon>Ascomycota</taxon>
        <taxon>Pezizomycotina</taxon>
        <taxon>Eurotiomycetes</taxon>
        <taxon>Chaetothyriomycetidae</taxon>
        <taxon>Chaetothyriales</taxon>
        <taxon>Chaetothyriales incertae sedis</taxon>
        <taxon>Neophaeococcomyces</taxon>
    </lineage>
</organism>
<protein>
    <submittedName>
        <fullName evidence="1">Uncharacterized protein</fullName>
    </submittedName>
</protein>
<proteinExistence type="predicted"/>
<evidence type="ECO:0000313" key="2">
    <source>
        <dbReference type="Proteomes" id="UP001172386"/>
    </source>
</evidence>
<evidence type="ECO:0000313" key="1">
    <source>
        <dbReference type="EMBL" id="KAJ9657513.1"/>
    </source>
</evidence>
<sequence length="659" mass="73309">MEDSEGQSFSSTRKPTIIGLYGISGCGKTTLLNQLKKELGEADFNFYDGSEMLDKIIPDGLQAFHKMDASSKNHWRSLAIEAIGRQCAESARIGIVAGHLMFWHEQAEPVYTQSDLKTYTHIIYLDVDPATVAKYRKHDSKERTPLSVQELTRWQTAEITECRKVCLEHGILFAVFSKPLFDRVLKLVRDIQVHDEKHNLSLALKSLDEMILPAQERLQTVLVLDGDRTLTATDTGGVFWSKLPQDLRYKLPEDCLKALFSSSMGYSYTAFRQAMLLYEIQDDEEYEVLCEKVASVVTLYPEFVLLLKQVAELGNVGAVVVTSGLRRVWEKILQREGLDVKVIGGNRISDGFVVTAAVKAALVTRLQDVHKQNVWAFGDSPLDLEMLKEADRAVVVVGEVCTRSKAMDVQLAKAIDEGLGAHQVLLPSTAPPRLNTTKLPVMQLAHVIPTVLNNHPFQFFLAANKNSAKILATPTRDANVSGPALRAAHHRVGWYLATEHLSNIISTEKYTIPHVTGGSTEGYRYHKEKQTVIVALMRGGEPMALGVSDAMPGAMFVHAKDPHDLKSHHLKDQSTVILVDSVINTGKSIVEFLHHIRKLHTNIRIIVLAGVIQADVIDEGKFNTFSNTTLVALRRSERKFTGRGGTDTGNRLFNTTQLD</sequence>